<dbReference type="Gene3D" id="3.20.20.360">
    <property type="entry name" value="Malate synthase, domain 3"/>
    <property type="match status" value="1"/>
</dbReference>
<feature type="domain" description="Malate synthase C-terminal" evidence="12">
    <location>
        <begin position="434"/>
        <end position="552"/>
    </location>
</feature>
<dbReference type="GO" id="GO:0005737">
    <property type="term" value="C:cytoplasm"/>
    <property type="evidence" value="ECO:0007669"/>
    <property type="project" value="TreeGrafter"/>
</dbReference>
<evidence type="ECO:0000256" key="8">
    <source>
        <dbReference type="PIRSR" id="PIRSR001363-1"/>
    </source>
</evidence>
<reference evidence="13 14" key="1">
    <citation type="submission" date="2020-07" db="EMBL/GenBank/DDBJ databases">
        <title>Sequencing the genomes of 1000 actinobacteria strains.</title>
        <authorList>
            <person name="Klenk H.-P."/>
        </authorList>
    </citation>
    <scope>NUCLEOTIDE SEQUENCE [LARGE SCALE GENOMIC DNA]</scope>
    <source>
        <strain evidence="13 14">DSM 42178</strain>
    </source>
</reference>
<evidence type="ECO:0000259" key="11">
    <source>
        <dbReference type="Pfam" id="PF20656"/>
    </source>
</evidence>
<evidence type="ECO:0000256" key="3">
    <source>
        <dbReference type="ARBA" id="ARBA00022435"/>
    </source>
</evidence>
<keyword evidence="3 9" id="KW-0329">Glyoxylate bypass</keyword>
<organism evidence="13 14">
    <name type="scientific">Allostreptomyces psammosilenae</name>
    <dbReference type="NCBI Taxonomy" id="1892865"/>
    <lineage>
        <taxon>Bacteria</taxon>
        <taxon>Bacillati</taxon>
        <taxon>Actinomycetota</taxon>
        <taxon>Actinomycetes</taxon>
        <taxon>Kitasatosporales</taxon>
        <taxon>Streptomycetaceae</taxon>
        <taxon>Allostreptomyces</taxon>
    </lineage>
</organism>
<keyword evidence="14" id="KW-1185">Reference proteome</keyword>
<dbReference type="GO" id="GO:0006097">
    <property type="term" value="P:glyoxylate cycle"/>
    <property type="evidence" value="ECO:0007669"/>
    <property type="project" value="UniProtKB-UniPathway"/>
</dbReference>
<dbReference type="CDD" id="cd00727">
    <property type="entry name" value="malate_synt_A"/>
    <property type="match status" value="1"/>
</dbReference>
<dbReference type="PROSITE" id="PS00510">
    <property type="entry name" value="MALATE_SYNTHASE"/>
    <property type="match status" value="1"/>
</dbReference>
<evidence type="ECO:0000256" key="6">
    <source>
        <dbReference type="ARBA" id="ARBA00047918"/>
    </source>
</evidence>
<dbReference type="FunFam" id="3.20.20.360:FF:000001">
    <property type="entry name" value="Malate synthase"/>
    <property type="match status" value="1"/>
</dbReference>
<evidence type="ECO:0000256" key="9">
    <source>
        <dbReference type="RuleBase" id="RU000555"/>
    </source>
</evidence>
<dbReference type="InterPro" id="IPR046363">
    <property type="entry name" value="MS_N_TIM-barrel_dom"/>
</dbReference>
<evidence type="ECO:0000256" key="2">
    <source>
        <dbReference type="ARBA" id="ARBA00012636"/>
    </source>
</evidence>
<dbReference type="SUPFAM" id="SSF51645">
    <property type="entry name" value="Malate synthase G"/>
    <property type="match status" value="1"/>
</dbReference>
<dbReference type="InterPro" id="IPR006252">
    <property type="entry name" value="Malate_synthA"/>
</dbReference>
<evidence type="ECO:0000256" key="5">
    <source>
        <dbReference type="ARBA" id="ARBA00022679"/>
    </source>
</evidence>
<dbReference type="PANTHER" id="PTHR42902:SF1">
    <property type="entry name" value="MALATE SYNTHASE 1-RELATED"/>
    <property type="match status" value="1"/>
</dbReference>
<name>A0A853A4G6_9ACTN</name>
<keyword evidence="5 9" id="KW-0808">Transferase</keyword>
<dbReference type="UniPathway" id="UPA00703">
    <property type="reaction ID" value="UER00720"/>
</dbReference>
<dbReference type="GO" id="GO:0004474">
    <property type="term" value="F:malate synthase activity"/>
    <property type="evidence" value="ECO:0007669"/>
    <property type="project" value="UniProtKB-EC"/>
</dbReference>
<dbReference type="InterPro" id="IPR044856">
    <property type="entry name" value="Malate_synth_C_sf"/>
</dbReference>
<dbReference type="InterPro" id="IPR011076">
    <property type="entry name" value="Malate_synth_sf"/>
</dbReference>
<dbReference type="Proteomes" id="UP000567795">
    <property type="component" value="Unassembled WGS sequence"/>
</dbReference>
<dbReference type="Gene3D" id="1.20.1220.12">
    <property type="entry name" value="Malate synthase, domain III"/>
    <property type="match status" value="1"/>
</dbReference>
<dbReference type="AlphaFoldDB" id="A0A853A4G6"/>
<dbReference type="PANTHER" id="PTHR42902">
    <property type="entry name" value="MALATE SYNTHASE"/>
    <property type="match status" value="1"/>
</dbReference>
<dbReference type="RefSeq" id="WP_179817188.1">
    <property type="nucleotide sequence ID" value="NZ_JACBZD010000002.1"/>
</dbReference>
<dbReference type="FunFam" id="1.20.1220.12:FF:000001">
    <property type="entry name" value="Malate synthase"/>
    <property type="match status" value="1"/>
</dbReference>
<evidence type="ECO:0000313" key="13">
    <source>
        <dbReference type="EMBL" id="NYI08360.1"/>
    </source>
</evidence>
<feature type="domain" description="Malate synthase TIM barrel" evidence="10">
    <location>
        <begin position="175"/>
        <end position="425"/>
    </location>
</feature>
<feature type="domain" description="Malate synthase N-terminal" evidence="11">
    <location>
        <begin position="22"/>
        <end position="81"/>
    </location>
</feature>
<evidence type="ECO:0000259" key="12">
    <source>
        <dbReference type="Pfam" id="PF20659"/>
    </source>
</evidence>
<feature type="active site" description="Proton donor" evidence="8">
    <location>
        <position position="467"/>
    </location>
</feature>
<dbReference type="NCBIfam" id="TIGR01344">
    <property type="entry name" value="malate_syn_A"/>
    <property type="match status" value="1"/>
</dbReference>
<sequence>MSSFPSSTAPSAPVETAVPGVTLTAGQVERAEEVLTPEALAFLAELHRAFTPRRDELLARRRERRAEIARTGTLDFLPETAAIRGGDWKVAPIPDALRDRRVEITGPTDRKMTVNALNSGARVWLADFEDASAPTWANAVGGQINLIDAYTRRIDFTTPEGKEYRLKPDAELAVVVARPRGWHLDERHLQVDGAPIPGALFDFGLYFFHNARRLVERGAGPYFYLPKLESHLEARLWNEVFTFAQRHVGLPHGTVRATVLIETITAAFEMEEILYELREHASGLNAGRWDYLFSIVKNFRDAGARFVLPDRNAVTMTAPFMRAYTELLVRTCHRHGAQAIGGMAAFIPSRRDPEVNARALEKVRADKEREARDGFDGSWVAHPDLVPVARECFDAVLGDPAAGGRYNQVDRLREDVEVTAAQLLDVASADAPTTQEGLRNAVAVGIRYIEAWLRGSGAVAIFNLMEDAATAEISRSQIWQWIHNGVVLRDTGAKATEELVRSLAAEELDGLRAELGEEAFAAGRWETARDLFLQVALDEEFTDFLTLPAYRLLD</sequence>
<comment type="caution">
    <text evidence="13">The sequence shown here is derived from an EMBL/GenBank/DDBJ whole genome shotgun (WGS) entry which is preliminary data.</text>
</comment>
<gene>
    <name evidence="13" type="ORF">FHU37_005389</name>
</gene>
<evidence type="ECO:0000256" key="7">
    <source>
        <dbReference type="ARBA" id="ARBA00068441"/>
    </source>
</evidence>
<evidence type="ECO:0000256" key="4">
    <source>
        <dbReference type="ARBA" id="ARBA00022532"/>
    </source>
</evidence>
<evidence type="ECO:0000313" key="14">
    <source>
        <dbReference type="Proteomes" id="UP000567795"/>
    </source>
</evidence>
<dbReference type="EC" id="2.3.3.9" evidence="2 9"/>
<dbReference type="InterPro" id="IPR019830">
    <property type="entry name" value="Malate_synthase_CS"/>
</dbReference>
<dbReference type="Pfam" id="PF20659">
    <property type="entry name" value="MS_C"/>
    <property type="match status" value="1"/>
</dbReference>
<dbReference type="GO" id="GO:0006099">
    <property type="term" value="P:tricarboxylic acid cycle"/>
    <property type="evidence" value="ECO:0007669"/>
    <property type="project" value="UniProtKB-KW"/>
</dbReference>
<dbReference type="EMBL" id="JACBZD010000002">
    <property type="protein sequence ID" value="NYI08360.1"/>
    <property type="molecule type" value="Genomic_DNA"/>
</dbReference>
<keyword evidence="4 9" id="KW-0816">Tricarboxylic acid cycle</keyword>
<dbReference type="Pfam" id="PF01274">
    <property type="entry name" value="MS_TIM-barrel"/>
    <property type="match status" value="1"/>
</dbReference>
<dbReference type="InterPro" id="IPR001465">
    <property type="entry name" value="Malate_synthase_TIM"/>
</dbReference>
<dbReference type="Pfam" id="PF20656">
    <property type="entry name" value="MS_N"/>
    <property type="match status" value="1"/>
</dbReference>
<comment type="similarity">
    <text evidence="1 9">Belongs to the malate synthase family.</text>
</comment>
<comment type="catalytic activity">
    <reaction evidence="6 9">
        <text>glyoxylate + acetyl-CoA + H2O = (S)-malate + CoA + H(+)</text>
        <dbReference type="Rhea" id="RHEA:18181"/>
        <dbReference type="ChEBI" id="CHEBI:15377"/>
        <dbReference type="ChEBI" id="CHEBI:15378"/>
        <dbReference type="ChEBI" id="CHEBI:15589"/>
        <dbReference type="ChEBI" id="CHEBI:36655"/>
        <dbReference type="ChEBI" id="CHEBI:57287"/>
        <dbReference type="ChEBI" id="CHEBI:57288"/>
        <dbReference type="EC" id="2.3.3.9"/>
    </reaction>
</comment>
<feature type="active site" description="Proton acceptor" evidence="8">
    <location>
        <position position="178"/>
    </location>
</feature>
<accession>A0A853A4G6</accession>
<protein>
    <recommendedName>
        <fullName evidence="7 9">Malate synthase</fullName>
        <ecNumber evidence="2 9">2.3.3.9</ecNumber>
    </recommendedName>
</protein>
<dbReference type="InterPro" id="IPR048356">
    <property type="entry name" value="MS_N"/>
</dbReference>
<dbReference type="PIRSF" id="PIRSF001363">
    <property type="entry name" value="Malate_synth"/>
    <property type="match status" value="1"/>
</dbReference>
<proteinExistence type="inferred from homology"/>
<evidence type="ECO:0000256" key="1">
    <source>
        <dbReference type="ARBA" id="ARBA00006394"/>
    </source>
</evidence>
<evidence type="ECO:0000259" key="10">
    <source>
        <dbReference type="Pfam" id="PF01274"/>
    </source>
</evidence>
<keyword evidence="13" id="KW-0012">Acyltransferase</keyword>
<comment type="pathway">
    <text evidence="9">Carbohydrate metabolism; glyoxylate cycle; (S)-malate from isocitrate: step 2/2.</text>
</comment>
<dbReference type="InterPro" id="IPR048355">
    <property type="entry name" value="MS_C"/>
</dbReference>